<evidence type="ECO:0000313" key="2">
    <source>
        <dbReference type="EMBL" id="EIC30200.1"/>
    </source>
</evidence>
<dbReference type="AlphaFoldDB" id="H8GI56"/>
<dbReference type="HOGENOM" id="CLU_828495_0_0_6"/>
<evidence type="ECO:0000256" key="1">
    <source>
        <dbReference type="SAM" id="SignalP"/>
    </source>
</evidence>
<keyword evidence="1" id="KW-0732">Signal</keyword>
<keyword evidence="3" id="KW-1185">Reference proteome</keyword>
<feature type="signal peptide" evidence="1">
    <location>
        <begin position="1"/>
        <end position="23"/>
    </location>
</feature>
<proteinExistence type="predicted"/>
<dbReference type="eggNOG" id="ENOG50342ZJ">
    <property type="taxonomic scope" value="Bacteria"/>
</dbReference>
<dbReference type="EMBL" id="CM001475">
    <property type="protein sequence ID" value="EIC30200.1"/>
    <property type="molecule type" value="Genomic_DNA"/>
</dbReference>
<gene>
    <name evidence="2" type="ORF">Metal_2481</name>
</gene>
<evidence type="ECO:0000313" key="3">
    <source>
        <dbReference type="Proteomes" id="UP000005090"/>
    </source>
</evidence>
<dbReference type="RefSeq" id="WP_005372694.1">
    <property type="nucleotide sequence ID" value="NZ_CM001475.1"/>
</dbReference>
<accession>H8GI56</accession>
<reference evidence="2 3" key="1">
    <citation type="journal article" date="2013" name="Genome Announc.">
        <title>Genome Sequence of the Obligate Gammaproteobacterial Methanotroph Methylomicrobium album Strain BG8.</title>
        <authorList>
            <person name="Kits K.D."/>
            <person name="Kalyuzhnaya M.G."/>
            <person name="Klotz M.G."/>
            <person name="Jetten M.S."/>
            <person name="Op den Camp H.J."/>
            <person name="Vuilleumier S."/>
            <person name="Bringel F."/>
            <person name="Dispirito A.A."/>
            <person name="Murrell J.C."/>
            <person name="Bruce D."/>
            <person name="Cheng J.F."/>
            <person name="Copeland A."/>
            <person name="Goodwin L."/>
            <person name="Hauser L."/>
            <person name="Lajus A."/>
            <person name="Land M.L."/>
            <person name="Lapidus A."/>
            <person name="Lucas S."/>
            <person name="Medigue C."/>
            <person name="Pitluck S."/>
            <person name="Woyke T."/>
            <person name="Zeytun A."/>
            <person name="Stein L.Y."/>
        </authorList>
    </citation>
    <scope>NUCLEOTIDE SEQUENCE [LARGE SCALE GENOMIC DNA]</scope>
    <source>
        <strain evidence="2 3">BG8</strain>
    </source>
</reference>
<organism evidence="2 3">
    <name type="scientific">Methylomicrobium album BG8</name>
    <dbReference type="NCBI Taxonomy" id="686340"/>
    <lineage>
        <taxon>Bacteria</taxon>
        <taxon>Pseudomonadati</taxon>
        <taxon>Pseudomonadota</taxon>
        <taxon>Gammaproteobacteria</taxon>
        <taxon>Methylococcales</taxon>
        <taxon>Methylococcaceae</taxon>
        <taxon>Methylomicrobium</taxon>
    </lineage>
</organism>
<name>H8GI56_METAL</name>
<feature type="chain" id="PRO_5003612812" evidence="1">
    <location>
        <begin position="24"/>
        <end position="285"/>
    </location>
</feature>
<protein>
    <submittedName>
        <fullName evidence="2">Uncharacterized protein</fullName>
    </submittedName>
</protein>
<dbReference type="Proteomes" id="UP000005090">
    <property type="component" value="Chromosome"/>
</dbReference>
<sequence>MNKHILHSALVGALWLGSTSAMATGFVALSEEGFEVEEGGLSAYTLCNLTGEFGADEEGSIPPTFAPNGGANNTCAIPKIPDGYKQIKNARRPIVLNGFNRRFRRVKITIGFVTDRVWRNTEEGRCIYGAKIRLNNVDADRITPGKQFFEINDILRGGVEGRSPEIAYWFTSNADEVVYRAGLTNTSLVFEPENESEAQPLLDDAPIDENWVDFSSDLNYRDDDGSSFRDSPWLLVKTACAADENPVVLPGALKFRQMGQEGQPLLTIEAKGFAPAGATAETAAP</sequence>